<feature type="region of interest" description="Disordered" evidence="4">
    <location>
        <begin position="96"/>
        <end position="142"/>
    </location>
</feature>
<dbReference type="SUPFAM" id="SSF55331">
    <property type="entry name" value="Tautomerase/MIF"/>
    <property type="match status" value="1"/>
</dbReference>
<dbReference type="Proteomes" id="UP000004736">
    <property type="component" value="Unassembled WGS sequence"/>
</dbReference>
<dbReference type="EMBL" id="ACIM02000001">
    <property type="protein sequence ID" value="EEW97657.1"/>
    <property type="molecule type" value="Genomic_DNA"/>
</dbReference>
<dbReference type="InterPro" id="IPR004370">
    <property type="entry name" value="4-OT-like_dom"/>
</dbReference>
<feature type="domain" description="4-oxalocrotonate tautomerase-like" evidence="5">
    <location>
        <begin position="2"/>
        <end position="60"/>
    </location>
</feature>
<evidence type="ECO:0000256" key="2">
    <source>
        <dbReference type="ARBA" id="ARBA00023235"/>
    </source>
</evidence>
<evidence type="ECO:0000256" key="1">
    <source>
        <dbReference type="ARBA" id="ARBA00006723"/>
    </source>
</evidence>
<dbReference type="InterPro" id="IPR018191">
    <property type="entry name" value="4-OT"/>
</dbReference>
<dbReference type="AlphaFoldDB" id="C9LQ21"/>
<keyword evidence="2 6" id="KW-0413">Isomerase</keyword>
<dbReference type="HOGENOM" id="CLU_1812721_0_0_9"/>
<dbReference type="eggNOG" id="COG1942">
    <property type="taxonomic scope" value="Bacteria"/>
</dbReference>
<dbReference type="OrthoDB" id="9799841at2"/>
<dbReference type="Pfam" id="PF01361">
    <property type="entry name" value="Tautomerase"/>
    <property type="match status" value="1"/>
</dbReference>
<accession>C9LQ21</accession>
<feature type="compositionally biased region" description="Low complexity" evidence="4">
    <location>
        <begin position="114"/>
        <end position="125"/>
    </location>
</feature>
<keyword evidence="7" id="KW-1185">Reference proteome</keyword>
<dbReference type="STRING" id="592028.GCWU000321_01652"/>
<dbReference type="InterPro" id="IPR014347">
    <property type="entry name" value="Tautomerase/MIF_sf"/>
</dbReference>
<dbReference type="NCBIfam" id="TIGR00013">
    <property type="entry name" value="taut"/>
    <property type="match status" value="1"/>
</dbReference>
<dbReference type="GO" id="GO:0016853">
    <property type="term" value="F:isomerase activity"/>
    <property type="evidence" value="ECO:0007669"/>
    <property type="project" value="UniProtKB-KW"/>
</dbReference>
<comment type="similarity">
    <text evidence="1">Belongs to the 4-oxalocrotonate tautomerase family.</text>
</comment>
<evidence type="ECO:0000256" key="4">
    <source>
        <dbReference type="SAM" id="MobiDB-lite"/>
    </source>
</evidence>
<feature type="active site" description="Proton acceptor; via imino nitrogen" evidence="3">
    <location>
        <position position="2"/>
    </location>
</feature>
<dbReference type="PANTHER" id="PTHR35530">
    <property type="entry name" value="TAUTOMERASE-RELATED"/>
    <property type="match status" value="1"/>
</dbReference>
<evidence type="ECO:0000259" key="5">
    <source>
        <dbReference type="Pfam" id="PF01361"/>
    </source>
</evidence>
<dbReference type="PANTHER" id="PTHR35530:SF1">
    <property type="entry name" value="2-HYDROXYMUCONATE TAUTOMERASE"/>
    <property type="match status" value="1"/>
</dbReference>
<proteinExistence type="inferred from homology"/>
<evidence type="ECO:0000313" key="7">
    <source>
        <dbReference type="Proteomes" id="UP000004736"/>
    </source>
</evidence>
<dbReference type="EC" id="5.3.2.-" evidence="6"/>
<evidence type="ECO:0000256" key="3">
    <source>
        <dbReference type="PIRSR" id="PIRSR618191-1"/>
    </source>
</evidence>
<dbReference type="GeneID" id="78278519"/>
<name>C9LQ21_9FIRM</name>
<feature type="compositionally biased region" description="Basic residues" evidence="4">
    <location>
        <begin position="126"/>
        <end position="142"/>
    </location>
</feature>
<sequence length="142" mass="16053">MPYINIKITREGVTAEQKAELIKGATELLTRVLNKNPKTTIVTIEEVDMDSWGIGGDPVEIAREKGEAQDAKIARLEADKEEQEKELENLKKLLLQDGKKEDIPPLPEEETTEETPVFTLNNNALKLKKEKKTKKSKSKNKK</sequence>
<gene>
    <name evidence="6" type="primary">dmpI</name>
    <name evidence="6" type="ORF">GCWU000321_01652</name>
</gene>
<dbReference type="Gene3D" id="3.30.429.10">
    <property type="entry name" value="Macrophage Migration Inhibitory Factor"/>
    <property type="match status" value="1"/>
</dbReference>
<dbReference type="RefSeq" id="WP_007070588.1">
    <property type="nucleotide sequence ID" value="NZ_GG698602.1"/>
</dbReference>
<reference evidence="6" key="1">
    <citation type="submission" date="2009-09" db="EMBL/GenBank/DDBJ databases">
        <authorList>
            <person name="Weinstock G."/>
            <person name="Sodergren E."/>
            <person name="Clifton S."/>
            <person name="Fulton L."/>
            <person name="Fulton B."/>
            <person name="Courtney L."/>
            <person name="Fronick C."/>
            <person name="Harrison M."/>
            <person name="Strong C."/>
            <person name="Farmer C."/>
            <person name="Delahaunty K."/>
            <person name="Markovic C."/>
            <person name="Hall O."/>
            <person name="Minx P."/>
            <person name="Tomlinson C."/>
            <person name="Mitreva M."/>
            <person name="Nelson J."/>
            <person name="Hou S."/>
            <person name="Wollam A."/>
            <person name="Pepin K.H."/>
            <person name="Johnson M."/>
            <person name="Bhonagiri V."/>
            <person name="Nash W.E."/>
            <person name="Warren W."/>
            <person name="Chinwalla A."/>
            <person name="Mardis E.R."/>
            <person name="Wilson R.K."/>
        </authorList>
    </citation>
    <scope>NUCLEOTIDE SEQUENCE [LARGE SCALE GENOMIC DNA]</scope>
    <source>
        <strain evidence="6">DSM 15470</strain>
    </source>
</reference>
<organism evidence="6 7">
    <name type="scientific">Dialister invisus DSM 15470</name>
    <dbReference type="NCBI Taxonomy" id="592028"/>
    <lineage>
        <taxon>Bacteria</taxon>
        <taxon>Bacillati</taxon>
        <taxon>Bacillota</taxon>
        <taxon>Negativicutes</taxon>
        <taxon>Veillonellales</taxon>
        <taxon>Veillonellaceae</taxon>
        <taxon>Dialister</taxon>
    </lineage>
</organism>
<comment type="caution">
    <text evidence="6">The sequence shown here is derived from an EMBL/GenBank/DDBJ whole genome shotgun (WGS) entry which is preliminary data.</text>
</comment>
<evidence type="ECO:0000313" key="6">
    <source>
        <dbReference type="EMBL" id="EEW97657.1"/>
    </source>
</evidence>
<protein>
    <submittedName>
        <fullName evidence="6">4-oxalocrotonate tautomerase family enzyme</fullName>
        <ecNumber evidence="6">5.3.2.-</ecNumber>
    </submittedName>
</protein>